<dbReference type="GO" id="GO:0016020">
    <property type="term" value="C:membrane"/>
    <property type="evidence" value="ECO:0007669"/>
    <property type="project" value="InterPro"/>
</dbReference>
<dbReference type="PRINTS" id="PR00727">
    <property type="entry name" value="LEADERPTASE"/>
</dbReference>
<dbReference type="PROSITE" id="PS00760">
    <property type="entry name" value="SPASE_I_2"/>
    <property type="match status" value="1"/>
</dbReference>
<feature type="domain" description="Peptidase S26" evidence="6">
    <location>
        <begin position="20"/>
        <end position="184"/>
    </location>
</feature>
<dbReference type="InterPro" id="IPR019757">
    <property type="entry name" value="Pept_S26A_signal_pept_1_Lys-AS"/>
</dbReference>
<evidence type="ECO:0000256" key="1">
    <source>
        <dbReference type="ARBA" id="ARBA00000677"/>
    </source>
</evidence>
<accession>A0A644Z2U7</accession>
<protein>
    <recommendedName>
        <fullName evidence="3">signal peptidase I</fullName>
        <ecNumber evidence="3">3.4.21.89</ecNumber>
    </recommendedName>
</protein>
<dbReference type="PROSITE" id="PS00761">
    <property type="entry name" value="SPASE_I_3"/>
    <property type="match status" value="1"/>
</dbReference>
<dbReference type="NCBIfam" id="TIGR02227">
    <property type="entry name" value="sigpep_I_bact"/>
    <property type="match status" value="1"/>
</dbReference>
<dbReference type="InterPro" id="IPR036286">
    <property type="entry name" value="LexA/Signal_pep-like_sf"/>
</dbReference>
<dbReference type="EMBL" id="VSSQ01006544">
    <property type="protein sequence ID" value="MPM33063.1"/>
    <property type="molecule type" value="Genomic_DNA"/>
</dbReference>
<keyword evidence="4 7" id="KW-0378">Hydrolase</keyword>
<dbReference type="InterPro" id="IPR019758">
    <property type="entry name" value="Pept_S26A_signal_pept_1_CS"/>
</dbReference>
<dbReference type="Gene3D" id="2.10.109.10">
    <property type="entry name" value="Umud Fragment, subunit A"/>
    <property type="match status" value="1"/>
</dbReference>
<dbReference type="EC" id="3.4.21.89" evidence="3"/>
<dbReference type="GO" id="GO:0004252">
    <property type="term" value="F:serine-type endopeptidase activity"/>
    <property type="evidence" value="ECO:0007669"/>
    <property type="project" value="InterPro"/>
</dbReference>
<evidence type="ECO:0000256" key="3">
    <source>
        <dbReference type="ARBA" id="ARBA00013208"/>
    </source>
</evidence>
<evidence type="ECO:0000256" key="2">
    <source>
        <dbReference type="ARBA" id="ARBA00009370"/>
    </source>
</evidence>
<dbReference type="GO" id="GO:0006465">
    <property type="term" value="P:signal peptide processing"/>
    <property type="evidence" value="ECO:0007669"/>
    <property type="project" value="InterPro"/>
</dbReference>
<comment type="similarity">
    <text evidence="2">Belongs to the peptidase S26 family.</text>
</comment>
<dbReference type="AlphaFoldDB" id="A0A644Z2U7"/>
<dbReference type="GO" id="GO:0009003">
    <property type="term" value="F:signal peptidase activity"/>
    <property type="evidence" value="ECO:0007669"/>
    <property type="project" value="UniProtKB-EC"/>
</dbReference>
<proteinExistence type="inferred from homology"/>
<evidence type="ECO:0000256" key="4">
    <source>
        <dbReference type="ARBA" id="ARBA00022801"/>
    </source>
</evidence>
<dbReference type="InterPro" id="IPR000223">
    <property type="entry name" value="Pept_S26A_signal_pept_1"/>
</dbReference>
<evidence type="ECO:0000256" key="5">
    <source>
        <dbReference type="SAM" id="Phobius"/>
    </source>
</evidence>
<keyword evidence="5" id="KW-1133">Transmembrane helix</keyword>
<evidence type="ECO:0000313" key="7">
    <source>
        <dbReference type="EMBL" id="MPM33063.1"/>
    </source>
</evidence>
<name>A0A644Z2U7_9ZZZZ</name>
<reference evidence="7" key="1">
    <citation type="submission" date="2019-08" db="EMBL/GenBank/DDBJ databases">
        <authorList>
            <person name="Kucharzyk K."/>
            <person name="Murdoch R.W."/>
            <person name="Higgins S."/>
            <person name="Loffler F."/>
        </authorList>
    </citation>
    <scope>NUCLEOTIDE SEQUENCE</scope>
</reference>
<dbReference type="InterPro" id="IPR019533">
    <property type="entry name" value="Peptidase_S26"/>
</dbReference>
<dbReference type="CDD" id="cd06530">
    <property type="entry name" value="S26_SPase_I"/>
    <property type="match status" value="1"/>
</dbReference>
<comment type="catalytic activity">
    <reaction evidence="1">
        <text>Cleavage of hydrophobic, N-terminal signal or leader sequences from secreted and periplasmic proteins.</text>
        <dbReference type="EC" id="3.4.21.89"/>
    </reaction>
</comment>
<dbReference type="PANTHER" id="PTHR43390:SF1">
    <property type="entry name" value="CHLOROPLAST PROCESSING PEPTIDASE"/>
    <property type="match status" value="1"/>
</dbReference>
<feature type="transmembrane region" description="Helical" evidence="5">
    <location>
        <begin position="21"/>
        <end position="40"/>
    </location>
</feature>
<dbReference type="PANTHER" id="PTHR43390">
    <property type="entry name" value="SIGNAL PEPTIDASE I"/>
    <property type="match status" value="1"/>
</dbReference>
<dbReference type="SUPFAM" id="SSF51306">
    <property type="entry name" value="LexA/Signal peptidase"/>
    <property type="match status" value="1"/>
</dbReference>
<sequence>MDYDKRMSNLVQKVGESFLDFIETIAVSLAIFLVIYQFFLQPHQVDGLSMVPNFQDKEFLLTDKITYKLRDPKRGEVIVFHAPPAANCVEGTGCDFIKRIIGLPGDQIEVKENAIWVNGQKLLEDYIPENFATEAHEATQNKVITLASNEYFVCGDNRPYSSDSRRWGPITRSEIVGRVFFRYWPVSAIGPIQHAQYPYNSLD</sequence>
<dbReference type="Pfam" id="PF10502">
    <property type="entry name" value="Peptidase_S26"/>
    <property type="match status" value="1"/>
</dbReference>
<keyword evidence="5" id="KW-0472">Membrane</keyword>
<evidence type="ECO:0000259" key="6">
    <source>
        <dbReference type="Pfam" id="PF10502"/>
    </source>
</evidence>
<keyword evidence="5" id="KW-0812">Transmembrane</keyword>
<comment type="caution">
    <text evidence="7">The sequence shown here is derived from an EMBL/GenBank/DDBJ whole genome shotgun (WGS) entry which is preliminary data.</text>
</comment>
<organism evidence="7">
    <name type="scientific">bioreactor metagenome</name>
    <dbReference type="NCBI Taxonomy" id="1076179"/>
    <lineage>
        <taxon>unclassified sequences</taxon>
        <taxon>metagenomes</taxon>
        <taxon>ecological metagenomes</taxon>
    </lineage>
</organism>
<gene>
    <name evidence="7" type="primary">spsB_7</name>
    <name evidence="7" type="ORF">SDC9_79630</name>
</gene>